<dbReference type="GO" id="GO:0016887">
    <property type="term" value="F:ATP hydrolysis activity"/>
    <property type="evidence" value="ECO:0007669"/>
    <property type="project" value="InterPro"/>
</dbReference>
<dbReference type="EMBL" id="QWEG01000004">
    <property type="protein sequence ID" value="RHW41724.1"/>
    <property type="molecule type" value="Genomic_DNA"/>
</dbReference>
<keyword evidence="10" id="KW-1185">Reference proteome</keyword>
<dbReference type="InterPro" id="IPR003439">
    <property type="entry name" value="ABC_transporter-like_ATP-bd"/>
</dbReference>
<gene>
    <name evidence="9" type="ORF">D1B31_08415</name>
</gene>
<name>A0A417YWN1_9BACI</name>
<dbReference type="GO" id="GO:0005524">
    <property type="term" value="F:ATP binding"/>
    <property type="evidence" value="ECO:0007669"/>
    <property type="project" value="UniProtKB-KW"/>
</dbReference>
<dbReference type="SMART" id="SM00382">
    <property type="entry name" value="AAA"/>
    <property type="match status" value="1"/>
</dbReference>
<dbReference type="AlphaFoldDB" id="A0A417YWN1"/>
<dbReference type="InterPro" id="IPR050388">
    <property type="entry name" value="ABC_Ni/Peptide_Import"/>
</dbReference>
<dbReference type="SUPFAM" id="SSF52540">
    <property type="entry name" value="P-loop containing nucleoside triphosphate hydrolases"/>
    <property type="match status" value="1"/>
</dbReference>
<keyword evidence="3" id="KW-0813">Transport</keyword>
<dbReference type="CDD" id="cd03257">
    <property type="entry name" value="ABC_NikE_OppD_transporters"/>
    <property type="match status" value="1"/>
</dbReference>
<evidence type="ECO:0000256" key="7">
    <source>
        <dbReference type="ARBA" id="ARBA00023136"/>
    </source>
</evidence>
<dbReference type="GO" id="GO:0005886">
    <property type="term" value="C:plasma membrane"/>
    <property type="evidence" value="ECO:0007669"/>
    <property type="project" value="UniProtKB-SubCell"/>
</dbReference>
<dbReference type="NCBIfam" id="TIGR01727">
    <property type="entry name" value="oligo_HPY"/>
    <property type="match status" value="1"/>
</dbReference>
<feature type="domain" description="ABC transporter" evidence="8">
    <location>
        <begin position="7"/>
        <end position="258"/>
    </location>
</feature>
<protein>
    <submittedName>
        <fullName evidence="9">ABC transporter ATP-binding protein</fullName>
    </submittedName>
</protein>
<evidence type="ECO:0000256" key="5">
    <source>
        <dbReference type="ARBA" id="ARBA00022741"/>
    </source>
</evidence>
<dbReference type="Gene3D" id="3.40.50.300">
    <property type="entry name" value="P-loop containing nucleotide triphosphate hydrolases"/>
    <property type="match status" value="1"/>
</dbReference>
<dbReference type="InterPro" id="IPR013563">
    <property type="entry name" value="Oligopep_ABC_C"/>
</dbReference>
<evidence type="ECO:0000256" key="2">
    <source>
        <dbReference type="ARBA" id="ARBA00005417"/>
    </source>
</evidence>
<dbReference type="InterPro" id="IPR017871">
    <property type="entry name" value="ABC_transporter-like_CS"/>
</dbReference>
<dbReference type="OrthoDB" id="9802264at2"/>
<evidence type="ECO:0000313" key="10">
    <source>
        <dbReference type="Proteomes" id="UP000284416"/>
    </source>
</evidence>
<comment type="caution">
    <text evidence="9">The sequence shown here is derived from an EMBL/GenBank/DDBJ whole genome shotgun (WGS) entry which is preliminary data.</text>
</comment>
<comment type="subcellular location">
    <subcellularLocation>
        <location evidence="1">Cell membrane</location>
        <topology evidence="1">Peripheral membrane protein</topology>
    </subcellularLocation>
</comment>
<dbReference type="Pfam" id="PF00005">
    <property type="entry name" value="ABC_tran"/>
    <property type="match status" value="1"/>
</dbReference>
<evidence type="ECO:0000259" key="8">
    <source>
        <dbReference type="PROSITE" id="PS50893"/>
    </source>
</evidence>
<dbReference type="PANTHER" id="PTHR43297:SF2">
    <property type="entry name" value="DIPEPTIDE TRANSPORT ATP-BINDING PROTEIN DPPD"/>
    <property type="match status" value="1"/>
</dbReference>
<dbReference type="GO" id="GO:0015833">
    <property type="term" value="P:peptide transport"/>
    <property type="evidence" value="ECO:0007669"/>
    <property type="project" value="InterPro"/>
</dbReference>
<keyword evidence="7" id="KW-0472">Membrane</keyword>
<evidence type="ECO:0000256" key="6">
    <source>
        <dbReference type="ARBA" id="ARBA00022840"/>
    </source>
</evidence>
<keyword evidence="4" id="KW-1003">Cell membrane</keyword>
<dbReference type="InterPro" id="IPR003593">
    <property type="entry name" value="AAA+_ATPase"/>
</dbReference>
<comment type="similarity">
    <text evidence="2">Belongs to the ABC transporter superfamily.</text>
</comment>
<dbReference type="PROSITE" id="PS50893">
    <property type="entry name" value="ABC_TRANSPORTER_2"/>
    <property type="match status" value="1"/>
</dbReference>
<sequence length="337" mass="37624">MNTNDILKIKDLKVSFQSGKKFLPAVDGISFDLRKGEILGIVGESGSGKSVTSLAVMGLIPSPPGKIEQGEIIFEGRNMTSLSEKEWRKIRGNQISMIFQEPMTSLNPLFTIGNQLTEAVRLHTKLSKEEARIRCIQLLQLVGIPRAEGILKEYPHQLSGGMRQRVMIAMAMACNPKVLIADEPTTALDVTIQAQILALMKDLNEKTDTTVILITHDLGVVAEICERVIVMYSGQIVEKGDVRTILKNPKHPYTRGLLKSVPDLRGKKERLYSIPGNVPRPETITNACRFAPRCSEVFGRCLEETPDLYKMDQSGHDVRCFLYETSERREEDARVTS</sequence>
<reference evidence="9 10" key="1">
    <citation type="journal article" date="2017" name="Int. J. Syst. Evol. Microbiol.">
        <title>Bacillus notoginsengisoli sp. nov., a novel bacterium isolated from the rhizosphere of Panax notoginseng.</title>
        <authorList>
            <person name="Zhang M.Y."/>
            <person name="Cheng J."/>
            <person name="Cai Y."/>
            <person name="Zhang T.Y."/>
            <person name="Wu Y.Y."/>
            <person name="Manikprabhu D."/>
            <person name="Li W.J."/>
            <person name="Zhang Y.X."/>
        </authorList>
    </citation>
    <scope>NUCLEOTIDE SEQUENCE [LARGE SCALE GENOMIC DNA]</scope>
    <source>
        <strain evidence="9 10">JCM 30743</strain>
    </source>
</reference>
<dbReference type="PROSITE" id="PS00211">
    <property type="entry name" value="ABC_TRANSPORTER_1"/>
    <property type="match status" value="1"/>
</dbReference>
<dbReference type="InterPro" id="IPR027417">
    <property type="entry name" value="P-loop_NTPase"/>
</dbReference>
<proteinExistence type="inferred from homology"/>
<evidence type="ECO:0000313" key="9">
    <source>
        <dbReference type="EMBL" id="RHW41724.1"/>
    </source>
</evidence>
<dbReference type="Proteomes" id="UP000284416">
    <property type="component" value="Unassembled WGS sequence"/>
</dbReference>
<evidence type="ECO:0000256" key="3">
    <source>
        <dbReference type="ARBA" id="ARBA00022448"/>
    </source>
</evidence>
<keyword evidence="6 9" id="KW-0067">ATP-binding</keyword>
<dbReference type="Pfam" id="PF08352">
    <property type="entry name" value="oligo_HPY"/>
    <property type="match status" value="1"/>
</dbReference>
<accession>A0A417YWN1</accession>
<evidence type="ECO:0000256" key="1">
    <source>
        <dbReference type="ARBA" id="ARBA00004202"/>
    </source>
</evidence>
<dbReference type="RefSeq" id="WP_118920306.1">
    <property type="nucleotide sequence ID" value="NZ_QWEG01000004.1"/>
</dbReference>
<evidence type="ECO:0000256" key="4">
    <source>
        <dbReference type="ARBA" id="ARBA00022475"/>
    </source>
</evidence>
<dbReference type="PANTHER" id="PTHR43297">
    <property type="entry name" value="OLIGOPEPTIDE TRANSPORT ATP-BINDING PROTEIN APPD"/>
    <property type="match status" value="1"/>
</dbReference>
<dbReference type="FunFam" id="3.40.50.300:FF:000016">
    <property type="entry name" value="Oligopeptide ABC transporter ATP-binding component"/>
    <property type="match status" value="1"/>
</dbReference>
<organism evidence="9 10">
    <name type="scientific">Neobacillus notoginsengisoli</name>
    <dbReference type="NCBI Taxonomy" id="1578198"/>
    <lineage>
        <taxon>Bacteria</taxon>
        <taxon>Bacillati</taxon>
        <taxon>Bacillota</taxon>
        <taxon>Bacilli</taxon>
        <taxon>Bacillales</taxon>
        <taxon>Bacillaceae</taxon>
        <taxon>Neobacillus</taxon>
    </lineage>
</organism>
<keyword evidence="5" id="KW-0547">Nucleotide-binding</keyword>